<keyword evidence="3" id="KW-1133">Transmembrane helix</keyword>
<protein>
    <submittedName>
        <fullName evidence="6">SCO family protein</fullName>
    </submittedName>
</protein>
<gene>
    <name evidence="6" type="ORF">RM530_17095</name>
</gene>
<evidence type="ECO:0000259" key="5">
    <source>
        <dbReference type="PROSITE" id="PS51352"/>
    </source>
</evidence>
<feature type="transmembrane region" description="Helical" evidence="3">
    <location>
        <begin position="239"/>
        <end position="259"/>
    </location>
</feature>
<comment type="similarity">
    <text evidence="1">Belongs to the SCO1/2 family.</text>
</comment>
<proteinExistence type="inferred from homology"/>
<sequence length="269" mass="28943">MRALLALAMLVAACAVAAQPPVVDIDAVRFSPQAGARVPADIALRDADGRAFHLGERYGDKPLVLMLGYYHCPNLCGAVWAGLASAVSEIDRRPGRDFELLVASIDPDEGPADARQRRAALADSFDRAGVPQWHFATGDETQIRRLARAVGYGYRHDPQQRQYAHAAGVLVLDTTGRIARYLAGVQFDPQTLKLGIVDAALTQPDGRGGVLQAFADQVLLLCYHYDPSSGRYTSRINRILQIAGVASVLALGGLIAWLLRRTSTDEGAA</sequence>
<keyword evidence="7" id="KW-1185">Reference proteome</keyword>
<dbReference type="RefSeq" id="WP_311366473.1">
    <property type="nucleotide sequence ID" value="NZ_JAVRIC010000034.1"/>
</dbReference>
<name>A0ABU2WPR2_9GAMM</name>
<dbReference type="InterPro" id="IPR036249">
    <property type="entry name" value="Thioredoxin-like_sf"/>
</dbReference>
<reference evidence="6 7" key="1">
    <citation type="submission" date="2023-09" db="EMBL/GenBank/DDBJ databases">
        <authorList>
            <person name="Rey-Velasco X."/>
        </authorList>
    </citation>
    <scope>NUCLEOTIDE SEQUENCE [LARGE SCALE GENOMIC DNA]</scope>
    <source>
        <strain evidence="6 7">W345</strain>
    </source>
</reference>
<feature type="chain" id="PRO_5047101053" evidence="4">
    <location>
        <begin position="18"/>
        <end position="269"/>
    </location>
</feature>
<keyword evidence="4" id="KW-0732">Signal</keyword>
<evidence type="ECO:0000313" key="7">
    <source>
        <dbReference type="Proteomes" id="UP001254608"/>
    </source>
</evidence>
<keyword evidence="2" id="KW-0186">Copper</keyword>
<dbReference type="InterPro" id="IPR013766">
    <property type="entry name" value="Thioredoxin_domain"/>
</dbReference>
<dbReference type="SUPFAM" id="SSF52833">
    <property type="entry name" value="Thioredoxin-like"/>
    <property type="match status" value="1"/>
</dbReference>
<organism evidence="6 7">
    <name type="scientific">Banduia mediterranea</name>
    <dbReference type="NCBI Taxonomy" id="3075609"/>
    <lineage>
        <taxon>Bacteria</taxon>
        <taxon>Pseudomonadati</taxon>
        <taxon>Pseudomonadota</taxon>
        <taxon>Gammaproteobacteria</taxon>
        <taxon>Nevskiales</taxon>
        <taxon>Algiphilaceae</taxon>
        <taxon>Banduia</taxon>
    </lineage>
</organism>
<dbReference type="EMBL" id="JAVRIC010000034">
    <property type="protein sequence ID" value="MDT0499062.1"/>
    <property type="molecule type" value="Genomic_DNA"/>
</dbReference>
<dbReference type="PANTHER" id="PTHR12151:SF8">
    <property type="entry name" value="THIOREDOXIN DOMAIN-CONTAINING PROTEIN"/>
    <property type="match status" value="1"/>
</dbReference>
<accession>A0ABU2WPR2</accession>
<feature type="domain" description="Thioredoxin" evidence="5">
    <location>
        <begin position="32"/>
        <end position="202"/>
    </location>
</feature>
<feature type="signal peptide" evidence="4">
    <location>
        <begin position="1"/>
        <end position="17"/>
    </location>
</feature>
<dbReference type="Proteomes" id="UP001254608">
    <property type="component" value="Unassembled WGS sequence"/>
</dbReference>
<evidence type="ECO:0000256" key="1">
    <source>
        <dbReference type="ARBA" id="ARBA00010996"/>
    </source>
</evidence>
<dbReference type="InterPro" id="IPR003782">
    <property type="entry name" value="SCO1/SenC"/>
</dbReference>
<evidence type="ECO:0000313" key="6">
    <source>
        <dbReference type="EMBL" id="MDT0499062.1"/>
    </source>
</evidence>
<dbReference type="PANTHER" id="PTHR12151">
    <property type="entry name" value="ELECTRON TRANSPORT PROTIN SCO1/SENC FAMILY MEMBER"/>
    <property type="match status" value="1"/>
</dbReference>
<evidence type="ECO:0000256" key="4">
    <source>
        <dbReference type="SAM" id="SignalP"/>
    </source>
</evidence>
<comment type="caution">
    <text evidence="6">The sequence shown here is derived from an EMBL/GenBank/DDBJ whole genome shotgun (WGS) entry which is preliminary data.</text>
</comment>
<dbReference type="Pfam" id="PF02630">
    <property type="entry name" value="SCO1-SenC"/>
    <property type="match status" value="1"/>
</dbReference>
<dbReference type="Gene3D" id="3.40.30.10">
    <property type="entry name" value="Glutaredoxin"/>
    <property type="match status" value="1"/>
</dbReference>
<keyword evidence="3" id="KW-0472">Membrane</keyword>
<dbReference type="PROSITE" id="PS51352">
    <property type="entry name" value="THIOREDOXIN_2"/>
    <property type="match status" value="1"/>
</dbReference>
<keyword evidence="3" id="KW-0812">Transmembrane</keyword>
<evidence type="ECO:0000256" key="2">
    <source>
        <dbReference type="ARBA" id="ARBA00023008"/>
    </source>
</evidence>
<evidence type="ECO:0000256" key="3">
    <source>
        <dbReference type="SAM" id="Phobius"/>
    </source>
</evidence>
<dbReference type="CDD" id="cd02968">
    <property type="entry name" value="SCO"/>
    <property type="match status" value="1"/>
</dbReference>